<evidence type="ECO:0000256" key="1">
    <source>
        <dbReference type="ARBA" id="ARBA00001971"/>
    </source>
</evidence>
<keyword evidence="4 8" id="KW-0560">Oxidoreductase</keyword>
<dbReference type="Pfam" id="PF00067">
    <property type="entry name" value="p450"/>
    <property type="match status" value="1"/>
</dbReference>
<dbReference type="PRINTS" id="PR00463">
    <property type="entry name" value="EP450I"/>
</dbReference>
<evidence type="ECO:0000313" key="10">
    <source>
        <dbReference type="WBParaSite" id="PSAMB.scaffold69size87481.g1361.t1"/>
    </source>
</evidence>
<dbReference type="GO" id="GO:0016712">
    <property type="term" value="F:oxidoreductase activity, acting on paired donors, with incorporation or reduction of molecular oxygen, reduced flavin or flavoprotein as one donor, and incorporation of one atom of oxygen"/>
    <property type="evidence" value="ECO:0007669"/>
    <property type="project" value="TreeGrafter"/>
</dbReference>
<dbReference type="CDD" id="cd20617">
    <property type="entry name" value="CYP1_2-like"/>
    <property type="match status" value="1"/>
</dbReference>
<organism evidence="9 10">
    <name type="scientific">Plectus sambesii</name>
    <dbReference type="NCBI Taxonomy" id="2011161"/>
    <lineage>
        <taxon>Eukaryota</taxon>
        <taxon>Metazoa</taxon>
        <taxon>Ecdysozoa</taxon>
        <taxon>Nematoda</taxon>
        <taxon>Chromadorea</taxon>
        <taxon>Plectida</taxon>
        <taxon>Plectina</taxon>
        <taxon>Plectoidea</taxon>
        <taxon>Plectidae</taxon>
        <taxon>Plectus</taxon>
    </lineage>
</organism>
<keyword evidence="5 7" id="KW-0408">Iron</keyword>
<evidence type="ECO:0000256" key="7">
    <source>
        <dbReference type="PIRSR" id="PIRSR602401-1"/>
    </source>
</evidence>
<keyword evidence="6 8" id="KW-0503">Monooxygenase</keyword>
<keyword evidence="3 7" id="KW-0479">Metal-binding</keyword>
<dbReference type="InterPro" id="IPR017972">
    <property type="entry name" value="Cyt_P450_CS"/>
</dbReference>
<name>A0A914X8I1_9BILA</name>
<proteinExistence type="inferred from homology"/>
<dbReference type="InterPro" id="IPR050182">
    <property type="entry name" value="Cytochrome_P450_fam2"/>
</dbReference>
<dbReference type="InterPro" id="IPR036396">
    <property type="entry name" value="Cyt_P450_sf"/>
</dbReference>
<dbReference type="GO" id="GO:0006805">
    <property type="term" value="P:xenobiotic metabolic process"/>
    <property type="evidence" value="ECO:0007669"/>
    <property type="project" value="TreeGrafter"/>
</dbReference>
<dbReference type="GO" id="GO:0005506">
    <property type="term" value="F:iron ion binding"/>
    <property type="evidence" value="ECO:0007669"/>
    <property type="project" value="InterPro"/>
</dbReference>
<evidence type="ECO:0000256" key="2">
    <source>
        <dbReference type="ARBA" id="ARBA00010617"/>
    </source>
</evidence>
<comment type="cofactor">
    <cofactor evidence="1 7">
        <name>heme</name>
        <dbReference type="ChEBI" id="CHEBI:30413"/>
    </cofactor>
</comment>
<evidence type="ECO:0000256" key="6">
    <source>
        <dbReference type="ARBA" id="ARBA00023033"/>
    </source>
</evidence>
<sequence>MFAIVLLAVLCAAYLVHNFYWKRRGLPPGPTPWPFVGNTLEFVGSSVDMVAKLLEWKQRYGPVYTLWMGTEAFVHVADYDVMQETFVKNADAFTGRWKNFAIDELRGGNMGIVMSDGALWKEQRRFSLRVLRDFGVGRSIMEENILAETSIMNASINKQLAKGEVKIMDLKPFIDECIGNIINGIVFGFRLENEKLKEFEKMKAFMDQQVSAASQAILFLMGPITIRLPFLSSLWKESKNNFDEIFGYLKRNLNEHRQTFDPDTEPTDFAYAYLKQIHQLQKQGESIENYSDHQMSVLAFDLWAAGLETTITTLRWSMLYMVTNPEVQDKVHAELREKIGDRKEITMADRSSLTYVTAVINEIQRCANILPLNVPHRTLEAVSVGKYLIPEDVVIVPSISVVHMEEKYFPEPRKFKPERFLQSDGKTLKKVDQLMPFSLGKRQCMGESLARMELFLIFANFMHNFHVSIPKGHSPPNLQPINGATSQPHNYSVAIKRISSD</sequence>
<dbReference type="InterPro" id="IPR002401">
    <property type="entry name" value="Cyt_P450_E_grp-I"/>
</dbReference>
<protein>
    <submittedName>
        <fullName evidence="10">Uncharacterized protein</fullName>
    </submittedName>
</protein>
<feature type="binding site" description="axial binding residue" evidence="7">
    <location>
        <position position="444"/>
    </location>
    <ligand>
        <name>heme</name>
        <dbReference type="ChEBI" id="CHEBI:30413"/>
    </ligand>
    <ligandPart>
        <name>Fe</name>
        <dbReference type="ChEBI" id="CHEBI:18248"/>
    </ligandPart>
</feature>
<dbReference type="GO" id="GO:0006082">
    <property type="term" value="P:organic acid metabolic process"/>
    <property type="evidence" value="ECO:0007669"/>
    <property type="project" value="TreeGrafter"/>
</dbReference>
<dbReference type="Gene3D" id="1.10.630.10">
    <property type="entry name" value="Cytochrome P450"/>
    <property type="match status" value="1"/>
</dbReference>
<evidence type="ECO:0000256" key="5">
    <source>
        <dbReference type="ARBA" id="ARBA00023004"/>
    </source>
</evidence>
<dbReference type="Proteomes" id="UP000887566">
    <property type="component" value="Unplaced"/>
</dbReference>
<dbReference type="PRINTS" id="PR00385">
    <property type="entry name" value="P450"/>
</dbReference>
<evidence type="ECO:0000313" key="9">
    <source>
        <dbReference type="Proteomes" id="UP000887566"/>
    </source>
</evidence>
<dbReference type="GO" id="GO:0020037">
    <property type="term" value="F:heme binding"/>
    <property type="evidence" value="ECO:0007669"/>
    <property type="project" value="InterPro"/>
</dbReference>
<reference evidence="10" key="1">
    <citation type="submission" date="2022-11" db="UniProtKB">
        <authorList>
            <consortium name="WormBaseParasite"/>
        </authorList>
    </citation>
    <scope>IDENTIFICATION</scope>
</reference>
<evidence type="ECO:0000256" key="8">
    <source>
        <dbReference type="RuleBase" id="RU000461"/>
    </source>
</evidence>
<dbReference type="PANTHER" id="PTHR24300:SF375">
    <property type="entry name" value="CYTOCHROME P450 FAMILY"/>
    <property type="match status" value="1"/>
</dbReference>
<comment type="similarity">
    <text evidence="2 8">Belongs to the cytochrome P450 family.</text>
</comment>
<dbReference type="FunFam" id="1.10.630.10:FF:000036">
    <property type="entry name" value="CYtochrome P450 family"/>
    <property type="match status" value="1"/>
</dbReference>
<accession>A0A914X8I1</accession>
<dbReference type="PANTHER" id="PTHR24300">
    <property type="entry name" value="CYTOCHROME P450 508A4-RELATED"/>
    <property type="match status" value="1"/>
</dbReference>
<dbReference type="WBParaSite" id="PSAMB.scaffold69size87481.g1361.t1">
    <property type="protein sequence ID" value="PSAMB.scaffold69size87481.g1361.t1"/>
    <property type="gene ID" value="PSAMB.scaffold69size87481.g1361"/>
</dbReference>
<dbReference type="PROSITE" id="PS00086">
    <property type="entry name" value="CYTOCHROME_P450"/>
    <property type="match status" value="1"/>
</dbReference>
<dbReference type="InterPro" id="IPR001128">
    <property type="entry name" value="Cyt_P450"/>
</dbReference>
<evidence type="ECO:0000256" key="3">
    <source>
        <dbReference type="ARBA" id="ARBA00022723"/>
    </source>
</evidence>
<keyword evidence="9" id="KW-1185">Reference proteome</keyword>
<dbReference type="SUPFAM" id="SSF48264">
    <property type="entry name" value="Cytochrome P450"/>
    <property type="match status" value="1"/>
</dbReference>
<dbReference type="AlphaFoldDB" id="A0A914X8I1"/>
<dbReference type="GO" id="GO:0005737">
    <property type="term" value="C:cytoplasm"/>
    <property type="evidence" value="ECO:0007669"/>
    <property type="project" value="TreeGrafter"/>
</dbReference>
<evidence type="ECO:0000256" key="4">
    <source>
        <dbReference type="ARBA" id="ARBA00023002"/>
    </source>
</evidence>
<keyword evidence="7 8" id="KW-0349">Heme</keyword>